<feature type="region of interest" description="Disordered" evidence="1">
    <location>
        <begin position="32"/>
        <end position="62"/>
    </location>
</feature>
<dbReference type="Proteomes" id="UP000464524">
    <property type="component" value="Chromosome"/>
</dbReference>
<organism evidence="2 3">
    <name type="scientific">Paraglaciecola mesophila</name>
    <dbReference type="NCBI Taxonomy" id="197222"/>
    <lineage>
        <taxon>Bacteria</taxon>
        <taxon>Pseudomonadati</taxon>
        <taxon>Pseudomonadota</taxon>
        <taxon>Gammaproteobacteria</taxon>
        <taxon>Alteromonadales</taxon>
        <taxon>Alteromonadaceae</taxon>
        <taxon>Paraglaciecola</taxon>
    </lineage>
</organism>
<keyword evidence="3" id="KW-1185">Reference proteome</keyword>
<dbReference type="KEGG" id="pmes:FX988_01180"/>
<sequence length="113" mass="13075">MRKVEELAIFDDMRCPFCQQDNRCNNAQMVQNTPKQKVPEVQTLSPEPTKNAGNDQQPLKPPNQADCWCFVTSIPRALIDLVPANRQHKQCICQRCVNAFTHDPHMFQRQYCS</sequence>
<evidence type="ECO:0000313" key="2">
    <source>
        <dbReference type="EMBL" id="QHJ10958.1"/>
    </source>
</evidence>
<gene>
    <name evidence="2" type="ORF">FX988_01180</name>
</gene>
<dbReference type="OrthoDB" id="5625686at2"/>
<protein>
    <submittedName>
        <fullName evidence="2">Uncharacterized protein</fullName>
    </submittedName>
</protein>
<dbReference type="Pfam" id="PF14375">
    <property type="entry name" value="Cys_rich_CWC"/>
    <property type="match status" value="1"/>
</dbReference>
<evidence type="ECO:0000256" key="1">
    <source>
        <dbReference type="SAM" id="MobiDB-lite"/>
    </source>
</evidence>
<dbReference type="EMBL" id="CP047656">
    <property type="protein sequence ID" value="QHJ10958.1"/>
    <property type="molecule type" value="Genomic_DNA"/>
</dbReference>
<feature type="compositionally biased region" description="Polar residues" evidence="1">
    <location>
        <begin position="42"/>
        <end position="57"/>
    </location>
</feature>
<dbReference type="RefSeq" id="WP_160178754.1">
    <property type="nucleotide sequence ID" value="NZ_CP047656.1"/>
</dbReference>
<reference evidence="2 3" key="1">
    <citation type="submission" date="2019-12" db="EMBL/GenBank/DDBJ databases">
        <title>Genome sequencing and assembly of endphytes of Porphyra tenera.</title>
        <authorList>
            <person name="Park J.M."/>
            <person name="Shin R."/>
            <person name="Jo S.H."/>
        </authorList>
    </citation>
    <scope>NUCLEOTIDE SEQUENCE [LARGE SCALE GENOMIC DNA]</scope>
    <source>
        <strain evidence="2 3">GPM4</strain>
    </source>
</reference>
<proteinExistence type="predicted"/>
<dbReference type="AlphaFoldDB" id="A0A857JI85"/>
<accession>A0A857JI85</accession>
<name>A0A857JI85_9ALTE</name>
<dbReference type="InterPro" id="IPR032720">
    <property type="entry name" value="Cys_rich_CWC"/>
</dbReference>
<evidence type="ECO:0000313" key="3">
    <source>
        <dbReference type="Proteomes" id="UP000464524"/>
    </source>
</evidence>